<organism evidence="3 4">
    <name type="scientific">Candidatus Egerieicola pullicola</name>
    <dbReference type="NCBI Taxonomy" id="2840775"/>
    <lineage>
        <taxon>Bacteria</taxon>
        <taxon>Bacillati</taxon>
        <taxon>Bacillota</taxon>
        <taxon>Clostridia</taxon>
        <taxon>Eubacteriales</taxon>
        <taxon>Oscillospiraceae</taxon>
        <taxon>Oscillospiraceae incertae sedis</taxon>
        <taxon>Candidatus Egerieicola</taxon>
    </lineage>
</organism>
<feature type="signal peptide" evidence="2">
    <location>
        <begin position="1"/>
        <end position="25"/>
    </location>
</feature>
<feature type="chain" id="PRO_5038758700" description="Lipoprotein" evidence="2">
    <location>
        <begin position="26"/>
        <end position="153"/>
    </location>
</feature>
<comment type="caution">
    <text evidence="3">The sequence shown here is derived from an EMBL/GenBank/DDBJ whole genome shotgun (WGS) entry which is preliminary data.</text>
</comment>
<name>A0A9D1AK83_9FIRM</name>
<reference evidence="3" key="1">
    <citation type="submission" date="2020-10" db="EMBL/GenBank/DDBJ databases">
        <authorList>
            <person name="Gilroy R."/>
        </authorList>
    </citation>
    <scope>NUCLEOTIDE SEQUENCE</scope>
    <source>
        <strain evidence="3">CHK184-25365</strain>
    </source>
</reference>
<sequence length="153" mass="16698">MKGWKTVLAAGLAAAMLCTSLGLTGCEDNQDTQSSVSTLESENWIGTQAAIDLVESLTQEQTGLSLPTEYYQFEADDEVGDIREDTCYIIHAYLVEDGTGKRYLENTLYVTVDGSQVYTYDLNNDAFHQVWGESGTASDSQSEPVSEAISQSE</sequence>
<reference evidence="3" key="2">
    <citation type="journal article" date="2021" name="PeerJ">
        <title>Extensive microbial diversity within the chicken gut microbiome revealed by metagenomics and culture.</title>
        <authorList>
            <person name="Gilroy R."/>
            <person name="Ravi A."/>
            <person name="Getino M."/>
            <person name="Pursley I."/>
            <person name="Horton D.L."/>
            <person name="Alikhan N.F."/>
            <person name="Baker D."/>
            <person name="Gharbi K."/>
            <person name="Hall N."/>
            <person name="Watson M."/>
            <person name="Adriaenssens E.M."/>
            <person name="Foster-Nyarko E."/>
            <person name="Jarju S."/>
            <person name="Secka A."/>
            <person name="Antonio M."/>
            <person name="Oren A."/>
            <person name="Chaudhuri R.R."/>
            <person name="La Ragione R."/>
            <person name="Hildebrand F."/>
            <person name="Pallen M.J."/>
        </authorList>
    </citation>
    <scope>NUCLEOTIDE SEQUENCE</scope>
    <source>
        <strain evidence="3">CHK184-25365</strain>
    </source>
</reference>
<feature type="region of interest" description="Disordered" evidence="1">
    <location>
        <begin position="133"/>
        <end position="153"/>
    </location>
</feature>
<dbReference type="Proteomes" id="UP000886749">
    <property type="component" value="Unassembled WGS sequence"/>
</dbReference>
<evidence type="ECO:0008006" key="5">
    <source>
        <dbReference type="Google" id="ProtNLM"/>
    </source>
</evidence>
<protein>
    <recommendedName>
        <fullName evidence="5">Lipoprotein</fullName>
    </recommendedName>
</protein>
<feature type="compositionally biased region" description="Polar residues" evidence="1">
    <location>
        <begin position="135"/>
        <end position="153"/>
    </location>
</feature>
<dbReference type="EMBL" id="DVGY01000060">
    <property type="protein sequence ID" value="HIR40706.1"/>
    <property type="molecule type" value="Genomic_DNA"/>
</dbReference>
<evidence type="ECO:0000313" key="4">
    <source>
        <dbReference type="Proteomes" id="UP000886749"/>
    </source>
</evidence>
<keyword evidence="2" id="KW-0732">Signal</keyword>
<evidence type="ECO:0000313" key="3">
    <source>
        <dbReference type="EMBL" id="HIR40706.1"/>
    </source>
</evidence>
<proteinExistence type="predicted"/>
<accession>A0A9D1AK83</accession>
<gene>
    <name evidence="3" type="ORF">IAB36_02645</name>
</gene>
<evidence type="ECO:0000256" key="2">
    <source>
        <dbReference type="SAM" id="SignalP"/>
    </source>
</evidence>
<dbReference type="PROSITE" id="PS51257">
    <property type="entry name" value="PROKAR_LIPOPROTEIN"/>
    <property type="match status" value="1"/>
</dbReference>
<dbReference type="AlphaFoldDB" id="A0A9D1AK83"/>
<evidence type="ECO:0000256" key="1">
    <source>
        <dbReference type="SAM" id="MobiDB-lite"/>
    </source>
</evidence>